<sequence>MNKFIIILTLVVFSFASADTFVEIFNKHMEEAEKEYDKACKLAKALLNDEDVKSEEKIDNKVSELLLTMGVSTFKKKDVIAYKVLRKYKKKLKNIDLLLKNIENLLEDGRFTIPSTYKDYLKSSDVMKMAMEKCADKIFRSENMRFIVDSQGMSLRDIYTKYVTPGDLNFSSEQSQVWNSLNQNNFEFPEGDNSLLDQVKLNTKDKLLDSCYTSIYSILKATPMKSNIQTYMKENRSYATGFKKQLQADTKEIRKDTEKLLKVYSKKLKVKQKADKQAQKLAKKSLKKDDQSDFKKLAKLDVWDEVSDAIEAIDKKLKKLEKKLEKDDVEFDGKVG</sequence>
<gene>
    <name evidence="2" type="ORF">UABAM_05733</name>
</gene>
<dbReference type="Proteomes" id="UP000326354">
    <property type="component" value="Chromosome"/>
</dbReference>
<proteinExistence type="predicted"/>
<reference evidence="2 3" key="1">
    <citation type="submission" date="2019-08" db="EMBL/GenBank/DDBJ databases">
        <title>Complete genome sequence of Candidatus Uab amorphum.</title>
        <authorList>
            <person name="Shiratori T."/>
            <person name="Suzuki S."/>
            <person name="Kakizawa Y."/>
            <person name="Ishida K."/>
        </authorList>
    </citation>
    <scope>NUCLEOTIDE SEQUENCE [LARGE SCALE GENOMIC DNA]</scope>
    <source>
        <strain evidence="2 3">SRT547</strain>
    </source>
</reference>
<keyword evidence="3" id="KW-1185">Reference proteome</keyword>
<dbReference type="AlphaFoldDB" id="A0A5S9ISW7"/>
<feature type="coiled-coil region" evidence="1">
    <location>
        <begin position="303"/>
        <end position="330"/>
    </location>
</feature>
<dbReference type="KEGG" id="uam:UABAM_05733"/>
<organism evidence="2 3">
    <name type="scientific">Uabimicrobium amorphum</name>
    <dbReference type="NCBI Taxonomy" id="2596890"/>
    <lineage>
        <taxon>Bacteria</taxon>
        <taxon>Pseudomonadati</taxon>
        <taxon>Planctomycetota</taxon>
        <taxon>Candidatus Uabimicrobiia</taxon>
        <taxon>Candidatus Uabimicrobiales</taxon>
        <taxon>Candidatus Uabimicrobiaceae</taxon>
        <taxon>Candidatus Uabimicrobium</taxon>
    </lineage>
</organism>
<name>A0A5S9ISW7_UABAM</name>
<dbReference type="RefSeq" id="WP_151971348.1">
    <property type="nucleotide sequence ID" value="NZ_AP019860.1"/>
</dbReference>
<evidence type="ECO:0000313" key="3">
    <source>
        <dbReference type="Proteomes" id="UP000326354"/>
    </source>
</evidence>
<accession>A0A5S9ISW7</accession>
<dbReference type="EMBL" id="AP019860">
    <property type="protein sequence ID" value="BBM87324.1"/>
    <property type="molecule type" value="Genomic_DNA"/>
</dbReference>
<evidence type="ECO:0000256" key="1">
    <source>
        <dbReference type="SAM" id="Coils"/>
    </source>
</evidence>
<protein>
    <submittedName>
        <fullName evidence="2">Uncharacterized protein</fullName>
    </submittedName>
</protein>
<keyword evidence="1" id="KW-0175">Coiled coil</keyword>
<evidence type="ECO:0000313" key="2">
    <source>
        <dbReference type="EMBL" id="BBM87324.1"/>
    </source>
</evidence>